<evidence type="ECO:0000313" key="5">
    <source>
        <dbReference type="Proteomes" id="UP001497497"/>
    </source>
</evidence>
<accession>A0AAV2IGK2</accession>
<reference evidence="4 5" key="1">
    <citation type="submission" date="2024-04" db="EMBL/GenBank/DDBJ databases">
        <authorList>
            <consortium name="Genoscope - CEA"/>
            <person name="William W."/>
        </authorList>
    </citation>
    <scope>NUCLEOTIDE SEQUENCE [LARGE SCALE GENOMIC DNA]</scope>
</reference>
<dbReference type="InterPro" id="IPR029063">
    <property type="entry name" value="SAM-dependent_MTases_sf"/>
</dbReference>
<dbReference type="SUPFAM" id="SSF53335">
    <property type="entry name" value="S-adenosyl-L-methionine-dependent methyltransferases"/>
    <property type="match status" value="1"/>
</dbReference>
<keyword evidence="5" id="KW-1185">Reference proteome</keyword>
<sequence>MSLYCGQLKSLKNCYVNTILLTCFCLVAYLLPKPSWICGPAGTQEVVSAFLVDKHLKVDQWEASKNEFIDPAKNVESRMFPIYNHDDTRWRSENTSGFIAPRVNVFKIRNFNFTHFGRNWVNTQENGHNVDTRKGARLRQPQREPGRLRSKTLRELRKIQKLPDCVRLKVPLEATPTKICVHYPADDKFISNRIRDTGGWEKELVFQMGSFLMKNPKSQLVDLGCNIGVFSLVAASLDRPSLAVDILPSNLALIQLSLATNDELMENDRVSAGGDTNGESVDAILQHAMGYPKNKNRTKYTQLVTTLHNAVYSRRQKMSVYLKDWDSNLGGTEVKELGAARSDSPVIADGSQILVDAVCLDDLVPYIKANLSVFLKLDIEGSEPDALLCATQFFMYADVRVILMEILFHRYSLQGKAMVQFLLRHDMLPSKDVEGKEMLNTKAMYEWPENMFWLKMR</sequence>
<keyword evidence="2" id="KW-0812">Transmembrane</keyword>
<feature type="domain" description="Methyltransferase FkbM" evidence="3">
    <location>
        <begin position="294"/>
        <end position="424"/>
    </location>
</feature>
<dbReference type="Gene3D" id="3.40.50.150">
    <property type="entry name" value="Vaccinia Virus protein VP39"/>
    <property type="match status" value="1"/>
</dbReference>
<dbReference type="Proteomes" id="UP001497497">
    <property type="component" value="Unassembled WGS sequence"/>
</dbReference>
<evidence type="ECO:0000256" key="2">
    <source>
        <dbReference type="SAM" id="Phobius"/>
    </source>
</evidence>
<protein>
    <recommendedName>
        <fullName evidence="3">Methyltransferase FkbM domain-containing protein</fullName>
    </recommendedName>
</protein>
<evidence type="ECO:0000259" key="3">
    <source>
        <dbReference type="Pfam" id="PF05050"/>
    </source>
</evidence>
<organism evidence="4 5">
    <name type="scientific">Lymnaea stagnalis</name>
    <name type="common">Great pond snail</name>
    <name type="synonym">Helix stagnalis</name>
    <dbReference type="NCBI Taxonomy" id="6523"/>
    <lineage>
        <taxon>Eukaryota</taxon>
        <taxon>Metazoa</taxon>
        <taxon>Spiralia</taxon>
        <taxon>Lophotrochozoa</taxon>
        <taxon>Mollusca</taxon>
        <taxon>Gastropoda</taxon>
        <taxon>Heterobranchia</taxon>
        <taxon>Euthyneura</taxon>
        <taxon>Panpulmonata</taxon>
        <taxon>Hygrophila</taxon>
        <taxon>Lymnaeoidea</taxon>
        <taxon>Lymnaeidae</taxon>
        <taxon>Lymnaea</taxon>
    </lineage>
</organism>
<comment type="caution">
    <text evidence="4">The sequence shown here is derived from an EMBL/GenBank/DDBJ whole genome shotgun (WGS) entry which is preliminary data.</text>
</comment>
<dbReference type="InterPro" id="IPR052514">
    <property type="entry name" value="SAM-dependent_MTase"/>
</dbReference>
<dbReference type="Pfam" id="PF05050">
    <property type="entry name" value="Methyltransf_21"/>
    <property type="match status" value="1"/>
</dbReference>
<keyword evidence="2" id="KW-0472">Membrane</keyword>
<dbReference type="InterPro" id="IPR006342">
    <property type="entry name" value="FkbM_mtfrase"/>
</dbReference>
<keyword evidence="2" id="KW-1133">Transmembrane helix</keyword>
<dbReference type="PANTHER" id="PTHR34203:SF15">
    <property type="entry name" value="SLL1173 PROTEIN"/>
    <property type="match status" value="1"/>
</dbReference>
<dbReference type="AlphaFoldDB" id="A0AAV2IGK2"/>
<feature type="transmembrane region" description="Helical" evidence="2">
    <location>
        <begin position="12"/>
        <end position="31"/>
    </location>
</feature>
<dbReference type="PANTHER" id="PTHR34203">
    <property type="entry name" value="METHYLTRANSFERASE, FKBM FAMILY PROTEIN"/>
    <property type="match status" value="1"/>
</dbReference>
<name>A0AAV2IGK2_LYMST</name>
<dbReference type="EMBL" id="CAXITT010000783">
    <property type="protein sequence ID" value="CAL1546193.1"/>
    <property type="molecule type" value="Genomic_DNA"/>
</dbReference>
<evidence type="ECO:0000313" key="4">
    <source>
        <dbReference type="EMBL" id="CAL1546193.1"/>
    </source>
</evidence>
<gene>
    <name evidence="4" type="ORF">GSLYS_00019570001</name>
</gene>
<proteinExistence type="predicted"/>
<feature type="region of interest" description="Disordered" evidence="1">
    <location>
        <begin position="125"/>
        <end position="144"/>
    </location>
</feature>
<evidence type="ECO:0000256" key="1">
    <source>
        <dbReference type="SAM" id="MobiDB-lite"/>
    </source>
</evidence>